<dbReference type="SUPFAM" id="SSF101473">
    <property type="entry name" value="DhaL-like"/>
    <property type="match status" value="1"/>
</dbReference>
<dbReference type="OrthoDB" id="9760324at2"/>
<dbReference type="GO" id="GO:0006071">
    <property type="term" value="P:glycerol metabolic process"/>
    <property type="evidence" value="ECO:0007669"/>
    <property type="project" value="InterPro"/>
</dbReference>
<accession>E3DQT9</accession>
<dbReference type="EMBL" id="CP002175">
    <property type="protein sequence ID" value="ADO76914.1"/>
    <property type="molecule type" value="Genomic_DNA"/>
</dbReference>
<dbReference type="InterPro" id="IPR050270">
    <property type="entry name" value="DegV_domain_contain"/>
</dbReference>
<dbReference type="RefSeq" id="WP_014552947.1">
    <property type="nucleotide sequence ID" value="NC_017455.1"/>
</dbReference>
<evidence type="ECO:0000259" key="2">
    <source>
        <dbReference type="PROSITE" id="PS51480"/>
    </source>
</evidence>
<dbReference type="SMART" id="SM01120">
    <property type="entry name" value="Dak2"/>
    <property type="match status" value="1"/>
</dbReference>
<dbReference type="PROSITE" id="PS51480">
    <property type="entry name" value="DHAL"/>
    <property type="match status" value="1"/>
</dbReference>
<evidence type="ECO:0000256" key="1">
    <source>
        <dbReference type="SAM" id="MobiDB-lite"/>
    </source>
</evidence>
<feature type="compositionally biased region" description="Basic and acidic residues" evidence="1">
    <location>
        <begin position="321"/>
        <end position="338"/>
    </location>
</feature>
<evidence type="ECO:0000313" key="4">
    <source>
        <dbReference type="Proteomes" id="UP000006866"/>
    </source>
</evidence>
<dbReference type="HOGENOM" id="CLU_017496_1_0_9"/>
<reference evidence="4" key="1">
    <citation type="submission" date="2010-10" db="EMBL/GenBank/DDBJ databases">
        <title>The complete genome of Halanaerobium praevalens DSM 2228.</title>
        <authorList>
            <consortium name="US DOE Joint Genome Institute (JGI-PGF)"/>
            <person name="Lucas S."/>
            <person name="Copeland A."/>
            <person name="Lapidus A."/>
            <person name="Glavina del Rio T."/>
            <person name="Dalin E."/>
            <person name="Tice H."/>
            <person name="Bruce D."/>
            <person name="Goodwin L."/>
            <person name="Pitluck S."/>
            <person name="Kyrpides N."/>
            <person name="Mavromatis K."/>
            <person name="Ivanova N."/>
            <person name="Ovchinnikova G."/>
            <person name="Chertkov O."/>
            <person name="Detter J.C."/>
            <person name="Han C."/>
            <person name="Larimer F."/>
            <person name="Land M."/>
            <person name="Hauser L."/>
            <person name="Markowitz V."/>
            <person name="Cheng J.-F."/>
            <person name="Hugenholtz P."/>
            <person name="Woyke T."/>
            <person name="Wu D."/>
            <person name="Tindall B."/>
            <person name="Pomrenke H.G."/>
            <person name="Brambilla E."/>
            <person name="Klenk H.-P."/>
            <person name="Eisen J.A."/>
        </authorList>
    </citation>
    <scope>NUCLEOTIDE SEQUENCE [LARGE SCALE GENOMIC DNA]</scope>
    <source>
        <strain evidence="4">ATCC 33744 / DSM 2228 / GSL</strain>
    </source>
</reference>
<dbReference type="InterPro" id="IPR004007">
    <property type="entry name" value="DhaL_dom"/>
</dbReference>
<dbReference type="PANTHER" id="PTHR33434:SF4">
    <property type="entry name" value="PHOSPHATASE PROTEIN"/>
    <property type="match status" value="1"/>
</dbReference>
<dbReference type="InterPro" id="IPR036117">
    <property type="entry name" value="DhaL_dom_sf"/>
</dbReference>
<dbReference type="Pfam" id="PF13684">
    <property type="entry name" value="FakA-like_C"/>
    <property type="match status" value="1"/>
</dbReference>
<dbReference type="AlphaFoldDB" id="E3DQT9"/>
<feature type="region of interest" description="Disordered" evidence="1">
    <location>
        <begin position="321"/>
        <end position="354"/>
    </location>
</feature>
<proteinExistence type="predicted"/>
<dbReference type="Gene3D" id="1.25.40.340">
    <property type="match status" value="1"/>
</dbReference>
<dbReference type="InterPro" id="IPR048394">
    <property type="entry name" value="FakA-like_M"/>
</dbReference>
<dbReference type="eggNOG" id="COG1461">
    <property type="taxonomic scope" value="Bacteria"/>
</dbReference>
<dbReference type="NCBIfam" id="TIGR03599">
    <property type="entry name" value="YloV"/>
    <property type="match status" value="1"/>
</dbReference>
<dbReference type="KEGG" id="hpk:Hprae_0760"/>
<protein>
    <submittedName>
        <fullName evidence="3">DAK2 domain fusion protein YloV</fullName>
    </submittedName>
</protein>
<dbReference type="Pfam" id="PF02734">
    <property type="entry name" value="Dak2"/>
    <property type="match status" value="1"/>
</dbReference>
<dbReference type="Proteomes" id="UP000006866">
    <property type="component" value="Chromosome"/>
</dbReference>
<dbReference type="SMART" id="SM01121">
    <property type="entry name" value="Dak1_2"/>
    <property type="match status" value="1"/>
</dbReference>
<keyword evidence="4" id="KW-1185">Reference proteome</keyword>
<evidence type="ECO:0000313" key="3">
    <source>
        <dbReference type="EMBL" id="ADO76914.1"/>
    </source>
</evidence>
<gene>
    <name evidence="3" type="ordered locus">Hprae_0760</name>
</gene>
<name>E3DQT9_HALPG</name>
<dbReference type="InterPro" id="IPR033470">
    <property type="entry name" value="FakA-like_C"/>
</dbReference>
<dbReference type="InterPro" id="IPR019986">
    <property type="entry name" value="YloV-like"/>
</dbReference>
<dbReference type="PANTHER" id="PTHR33434">
    <property type="entry name" value="DEGV DOMAIN-CONTAINING PROTEIN DR_1986-RELATED"/>
    <property type="match status" value="1"/>
</dbReference>
<feature type="domain" description="DhaL" evidence="2">
    <location>
        <begin position="15"/>
        <end position="207"/>
    </location>
</feature>
<organism evidence="3 4">
    <name type="scientific">Halanaerobium praevalens (strain ATCC 33744 / DSM 2228 / GSL)</name>
    <dbReference type="NCBI Taxonomy" id="572479"/>
    <lineage>
        <taxon>Bacteria</taxon>
        <taxon>Bacillati</taxon>
        <taxon>Bacillota</taxon>
        <taxon>Clostridia</taxon>
        <taxon>Halanaerobiales</taxon>
        <taxon>Halanaerobiaceae</taxon>
        <taxon>Halanaerobium</taxon>
    </lineage>
</organism>
<dbReference type="GO" id="GO:0004371">
    <property type="term" value="F:glycerone kinase activity"/>
    <property type="evidence" value="ECO:0007669"/>
    <property type="project" value="InterPro"/>
</dbReference>
<dbReference type="Pfam" id="PF21645">
    <property type="entry name" value="FakA-like_M"/>
    <property type="match status" value="1"/>
</dbReference>
<reference evidence="3 4" key="2">
    <citation type="journal article" date="2011" name="Stand. Genomic Sci.">
        <title>Complete genome sequence of the extremely halophilic Halanaerobium praevalens type strain (GSL).</title>
        <authorList>
            <person name="Ivanova N."/>
            <person name="Sikorski J."/>
            <person name="Chertkov O."/>
            <person name="Nolan M."/>
            <person name="Lucas S."/>
            <person name="Hammon N."/>
            <person name="Deshpande S."/>
            <person name="Cheng J.F."/>
            <person name="Tapia R."/>
            <person name="Han C."/>
            <person name="Goodwin L."/>
            <person name="Pitluck S."/>
            <person name="Huntemann M."/>
            <person name="Liolios K."/>
            <person name="Pagani I."/>
            <person name="Mavromatis K."/>
            <person name="Ovchinikova G."/>
            <person name="Pati A."/>
            <person name="Chen A."/>
            <person name="Palaniappan K."/>
            <person name="Land M."/>
            <person name="Hauser L."/>
            <person name="Brambilla E.M."/>
            <person name="Kannan K.P."/>
            <person name="Rohde M."/>
            <person name="Tindall B.J."/>
            <person name="Goker M."/>
            <person name="Detter J.C."/>
            <person name="Woyke T."/>
            <person name="Bristow J."/>
            <person name="Eisen J.A."/>
            <person name="Markowitz V."/>
            <person name="Hugenholtz P."/>
            <person name="Kyrpides N.C."/>
            <person name="Klenk H.P."/>
            <person name="Lapidus A."/>
        </authorList>
    </citation>
    <scope>NUCLEOTIDE SEQUENCE [LARGE SCALE GENOMIC DNA]</scope>
    <source>
        <strain evidence="4">ATCC 33744 / DSM 2228 / GSL</strain>
    </source>
</reference>
<dbReference type="STRING" id="572479.Hprae_0760"/>
<sequence>MPINKGEKMKSINAEQFKNMMSTSLYWLKEQKSFIDSLNVFPVPDGDTGTNMYLTFQEAVSNLEANNSNSVSKLAAALSKGALMGARGNSGVILSQLIRGFAQALKEKKTMNSKDFALALEKASEVAYHGVLKPVEGTILTVSRQAAEEAIKEAESTQDILELLQITIAAAADSLAKTPELLDALKEAEVVDAGGQGYLTILKGMLKGLKGEKIEYQAAKTEKKSAQKSKLAENIKFTYCTQMLIKINTRKFKLDRLIEKIRKDMQSYGDSIMVVGSDEIIKLHIHTNHPGVLLEYGLKKGQVFDIKIDNMRKQNQEKVERENMQEFDHSQFHNKDNNLDASLDSETEVSKKDQNQAEKIEIDKKIAIISVANGNGIVNILTELGVDYIIEGGQSMNPSTNDFLEVVKKMNSDKIIILPNNKNIISAAKQVSDLTDKNIEIIETKSIPQAVAALMSFNDQLELDDLKAKMEAEIKHVKTLEITQAVKNSKVNGLEITEGHYLGLSDGKIIVSEQDKEKTVIELLNEVAEAEELVTIYYGEGITEAETRQIKTIMEEKFDFDEIEIYAGDQPLYPFIISLE</sequence>
<dbReference type="PATRIC" id="fig|572479.3.peg.768"/>